<keyword evidence="1" id="KW-0802">TPR repeat</keyword>
<dbReference type="SUPFAM" id="SSF48452">
    <property type="entry name" value="TPR-like"/>
    <property type="match status" value="1"/>
</dbReference>
<dbReference type="Gene3D" id="3.40.50.10610">
    <property type="entry name" value="ABC-type transport auxiliary lipoprotein component"/>
    <property type="match status" value="1"/>
</dbReference>
<dbReference type="Pfam" id="PF03783">
    <property type="entry name" value="CsgG"/>
    <property type="match status" value="1"/>
</dbReference>
<dbReference type="AlphaFoldDB" id="A0AA49JYA7"/>
<dbReference type="InterPro" id="IPR019734">
    <property type="entry name" value="TPR_rpt"/>
</dbReference>
<feature type="signal peptide" evidence="3">
    <location>
        <begin position="1"/>
        <end position="22"/>
    </location>
</feature>
<proteinExistence type="predicted"/>
<dbReference type="Gene3D" id="1.25.40.10">
    <property type="entry name" value="Tetratricopeptide repeat domain"/>
    <property type="match status" value="1"/>
</dbReference>
<feature type="chain" id="PRO_5041452953" evidence="3">
    <location>
        <begin position="23"/>
        <end position="443"/>
    </location>
</feature>
<dbReference type="GO" id="GO:0030288">
    <property type="term" value="C:outer membrane-bounded periplasmic space"/>
    <property type="evidence" value="ECO:0007669"/>
    <property type="project" value="InterPro"/>
</dbReference>
<dbReference type="KEGG" id="pspc:Strain318_000429"/>
<dbReference type="InterPro" id="IPR011990">
    <property type="entry name" value="TPR-like_helical_dom_sf"/>
</dbReference>
<accession>A0AA49JYA7</accession>
<evidence type="ECO:0000256" key="2">
    <source>
        <dbReference type="SAM" id="MobiDB-lite"/>
    </source>
</evidence>
<dbReference type="Pfam" id="PF14559">
    <property type="entry name" value="TPR_19"/>
    <property type="match status" value="1"/>
</dbReference>
<evidence type="ECO:0000313" key="6">
    <source>
        <dbReference type="Proteomes" id="UP001229955"/>
    </source>
</evidence>
<dbReference type="InterPro" id="IPR005534">
    <property type="entry name" value="Curli_assmbl/transp-comp_CsgG"/>
</dbReference>
<dbReference type="SMART" id="SM00028">
    <property type="entry name" value="TPR"/>
    <property type="match status" value="2"/>
</dbReference>
<organism evidence="5 6">
    <name type="scientific">Pseudogemmatithrix spongiicola</name>
    <dbReference type="NCBI Taxonomy" id="3062599"/>
    <lineage>
        <taxon>Bacteria</taxon>
        <taxon>Pseudomonadati</taxon>
        <taxon>Gemmatimonadota</taxon>
        <taxon>Gemmatimonadia</taxon>
        <taxon>Gemmatimonadales</taxon>
        <taxon>Gemmatimonadaceae</taxon>
        <taxon>Pseudogemmatithrix</taxon>
    </lineage>
</organism>
<dbReference type="PROSITE" id="PS50005">
    <property type="entry name" value="TPR"/>
    <property type="match status" value="2"/>
</dbReference>
<evidence type="ECO:0000313" key="5">
    <source>
        <dbReference type="EMBL" id="WKW14104.1"/>
    </source>
</evidence>
<sequence>MRGIRGMFLLALLVGVTTPAAAQRDAIARLEATRTANPRSVAALRALGVAYYKADRFRDARAVLEQARTLDPRDGVSALYAGLSAEKLEDFTAAKAAYSEYLRVGRSRRTRTQIQQRLVALARVEVVAAAKQAVANEATLSQTPGDRRTIAVPPFKFNGPEAETYAPLERGFAELMITDLSRSSQLTVVERDRMQAIADEIRLGATDRVDAATAVRAGKLIRAGRLVNGSMVQAGAQLTVESNVIDVNTGELAAPVSVTNELDNLFAMQKQLVFQVFTQLGVTLTPAERQLVDRQATTNLNAFLAYSRGLLAADDGRFEDAARYFQEARSLDPGFGAASTRFNAAQAAAAGAEVSAASIESGLTGAESQAVTSAEQGALPQTAPSNTLNAVTQNVNPPSVTPIANTGPATNPAPPARDPSSSGTGTDQPAPITGTVTIIIRRP</sequence>
<feature type="compositionally biased region" description="Low complexity" evidence="2">
    <location>
        <begin position="401"/>
        <end position="410"/>
    </location>
</feature>
<feature type="region of interest" description="Disordered" evidence="2">
    <location>
        <begin position="393"/>
        <end position="443"/>
    </location>
</feature>
<name>A0AA49JYA7_9BACT</name>
<dbReference type="SUPFAM" id="SSF52964">
    <property type="entry name" value="TolB, N-terminal domain"/>
    <property type="match status" value="1"/>
</dbReference>
<dbReference type="RefSeq" id="WP_367886896.1">
    <property type="nucleotide sequence ID" value="NZ_CP130612.1"/>
</dbReference>
<keyword evidence="3" id="KW-0732">Signal</keyword>
<accession>A0AA49JSM1</accession>
<evidence type="ECO:0000256" key="1">
    <source>
        <dbReference type="PROSITE-ProRule" id="PRU00339"/>
    </source>
</evidence>
<feature type="repeat" description="TPR" evidence="1">
    <location>
        <begin position="41"/>
        <end position="74"/>
    </location>
</feature>
<evidence type="ECO:0000256" key="3">
    <source>
        <dbReference type="SAM" id="SignalP"/>
    </source>
</evidence>
<dbReference type="EMBL" id="CP130613">
    <property type="protein sequence ID" value="WKW14104.1"/>
    <property type="molecule type" value="Genomic_DNA"/>
</dbReference>
<dbReference type="Proteomes" id="UP001229955">
    <property type="component" value="Chromosome"/>
</dbReference>
<feature type="repeat" description="TPR" evidence="1">
    <location>
        <begin position="302"/>
        <end position="335"/>
    </location>
</feature>
<gene>
    <name evidence="4" type="ORF">Strain138_000429</name>
    <name evidence="5" type="ORF">Strain318_000429</name>
</gene>
<protein>
    <submittedName>
        <fullName evidence="5">Tetratricopeptide repeat protein</fullName>
    </submittedName>
</protein>
<keyword evidence="6" id="KW-1185">Reference proteome</keyword>
<evidence type="ECO:0000313" key="4">
    <source>
        <dbReference type="EMBL" id="WKW11194.1"/>
    </source>
</evidence>
<reference evidence="5" key="1">
    <citation type="submission" date="2023-07" db="EMBL/GenBank/DDBJ databases">
        <authorList>
            <person name="Haufschild T."/>
            <person name="Kallscheuer N."/>
            <person name="Hammer J."/>
            <person name="Kohn T."/>
            <person name="Kabuu M."/>
            <person name="Jogler M."/>
            <person name="Wohfarth N."/>
            <person name="Heuer A."/>
            <person name="Rohde M."/>
            <person name="van Teeseling M.C.F."/>
            <person name="Jogler C."/>
        </authorList>
    </citation>
    <scope>NUCLEOTIDE SEQUENCE</scope>
    <source>
        <strain evidence="4">Strain 138</strain>
        <strain evidence="5">Strain 318</strain>
    </source>
</reference>
<dbReference type="EMBL" id="CP130612">
    <property type="protein sequence ID" value="WKW11194.1"/>
    <property type="molecule type" value="Genomic_DNA"/>
</dbReference>